<dbReference type="SUPFAM" id="SSF55729">
    <property type="entry name" value="Acyl-CoA N-acyltransferases (Nat)"/>
    <property type="match status" value="1"/>
</dbReference>
<dbReference type="InterPro" id="IPR016181">
    <property type="entry name" value="Acyl_CoA_acyltransferase"/>
</dbReference>
<reference evidence="2 3" key="1">
    <citation type="submission" date="2023-01" db="EMBL/GenBank/DDBJ databases">
        <title>Complete genome of Chryseobacterium camelliae VAN22-5A.</title>
        <authorList>
            <person name="Zong G."/>
            <person name="Cao G."/>
        </authorList>
    </citation>
    <scope>NUCLEOTIDE SEQUENCE [LARGE SCALE GENOMIC DNA]</scope>
    <source>
        <strain evidence="2 3">VAN22-5A</strain>
    </source>
</reference>
<evidence type="ECO:0000313" key="3">
    <source>
        <dbReference type="Proteomes" id="UP001210978"/>
    </source>
</evidence>
<dbReference type="Gene3D" id="3.40.630.30">
    <property type="match status" value="1"/>
</dbReference>
<protein>
    <submittedName>
        <fullName evidence="2">GNAT family N-acetyltransferase</fullName>
    </submittedName>
</protein>
<dbReference type="PANTHER" id="PTHR43328">
    <property type="entry name" value="ACETYLTRANSFERASE-RELATED"/>
    <property type="match status" value="1"/>
</dbReference>
<dbReference type="PROSITE" id="PS51186">
    <property type="entry name" value="GNAT"/>
    <property type="match status" value="1"/>
</dbReference>
<dbReference type="EMBL" id="CP115859">
    <property type="protein sequence ID" value="WBV61647.1"/>
    <property type="molecule type" value="Genomic_DNA"/>
</dbReference>
<organism evidence="2 3">
    <name type="scientific">Chryseobacterium camelliae</name>
    <dbReference type="NCBI Taxonomy" id="1265445"/>
    <lineage>
        <taxon>Bacteria</taxon>
        <taxon>Pseudomonadati</taxon>
        <taxon>Bacteroidota</taxon>
        <taxon>Flavobacteriia</taxon>
        <taxon>Flavobacteriales</taxon>
        <taxon>Weeksellaceae</taxon>
        <taxon>Chryseobacterium group</taxon>
        <taxon>Chryseobacterium</taxon>
    </lineage>
</organism>
<dbReference type="Proteomes" id="UP001210978">
    <property type="component" value="Chromosome"/>
</dbReference>
<feature type="domain" description="N-acetyltransferase" evidence="1">
    <location>
        <begin position="7"/>
        <end position="152"/>
    </location>
</feature>
<evidence type="ECO:0000313" key="2">
    <source>
        <dbReference type="EMBL" id="WBV61647.1"/>
    </source>
</evidence>
<gene>
    <name evidence="2" type="ORF">PFY12_05865</name>
</gene>
<dbReference type="RefSeq" id="WP_271149920.1">
    <property type="nucleotide sequence ID" value="NZ_CP115859.1"/>
</dbReference>
<dbReference type="Pfam" id="PF13302">
    <property type="entry name" value="Acetyltransf_3"/>
    <property type="match status" value="1"/>
</dbReference>
<dbReference type="InterPro" id="IPR000182">
    <property type="entry name" value="GNAT_dom"/>
</dbReference>
<proteinExistence type="predicted"/>
<dbReference type="PANTHER" id="PTHR43328:SF1">
    <property type="entry name" value="N-ACETYLTRANSFERASE DOMAIN-CONTAINING PROTEIN"/>
    <property type="match status" value="1"/>
</dbReference>
<evidence type="ECO:0000259" key="1">
    <source>
        <dbReference type="PROSITE" id="PS51186"/>
    </source>
</evidence>
<sequence length="156" mass="18152">MIELAKTTLEDLETLFIFQTDKEGIQMAAFTAKDPSDKTFYMEKWTRIVENPDIKMLTLRFKNEIVGSIIHFDVMDEIHISYWIDRQHWGKGFATEGLKAFIKDSVKRPLFARVAYDNFGSQKVLENCGFQSIGKGKGFANARNMEIEEFIYRFDS</sequence>
<keyword evidence="3" id="KW-1185">Reference proteome</keyword>
<name>A0ABY7QRR3_9FLAO</name>
<accession>A0ABY7QRR3</accession>